<dbReference type="InterPro" id="IPR054507">
    <property type="entry name" value="CGL2689-like_C"/>
</dbReference>
<evidence type="ECO:0000313" key="3">
    <source>
        <dbReference type="EMBL" id="RNE49880.1"/>
    </source>
</evidence>
<keyword evidence="4" id="KW-1185">Reference proteome</keyword>
<dbReference type="Pfam" id="PF10727">
    <property type="entry name" value="Rossmann-like"/>
    <property type="match status" value="1"/>
</dbReference>
<dbReference type="Gene3D" id="1.10.1040.40">
    <property type="match status" value="1"/>
</dbReference>
<dbReference type="Gene3D" id="3.40.50.720">
    <property type="entry name" value="NAD(P)-binding Rossmann-like Domain"/>
    <property type="match status" value="1"/>
</dbReference>
<organism evidence="3 4">
    <name type="scientific">Corynebacterium alimapuense</name>
    <dbReference type="NCBI Taxonomy" id="1576874"/>
    <lineage>
        <taxon>Bacteria</taxon>
        <taxon>Bacillati</taxon>
        <taxon>Actinomycetota</taxon>
        <taxon>Actinomycetes</taxon>
        <taxon>Mycobacteriales</taxon>
        <taxon>Corynebacteriaceae</taxon>
        <taxon>Corynebacterium</taxon>
    </lineage>
</organism>
<evidence type="ECO:0000259" key="2">
    <source>
        <dbReference type="Pfam" id="PF22242"/>
    </source>
</evidence>
<name>A0A3M8K9Q6_9CORY</name>
<protein>
    <submittedName>
        <fullName evidence="3">Uncharacterized protein</fullName>
    </submittedName>
</protein>
<evidence type="ECO:0000259" key="1">
    <source>
        <dbReference type="Pfam" id="PF10727"/>
    </source>
</evidence>
<dbReference type="Proteomes" id="UP000266975">
    <property type="component" value="Unassembled WGS sequence"/>
</dbReference>
<dbReference type="RefSeq" id="WP_123046925.1">
    <property type="nucleotide sequence ID" value="NZ_PTJO01000001.1"/>
</dbReference>
<reference evidence="3 4" key="1">
    <citation type="submission" date="2018-02" db="EMBL/GenBank/DDBJ databases">
        <title>Corynebacterium alimpuense sp. nov., a marine obligate actinomycete isolated from sediments of Valparaiso bay, Chile.</title>
        <authorList>
            <person name="Claverias F."/>
            <person name="Gonzales-Siles L."/>
            <person name="Salva-Serra F."/>
            <person name="Inganaes E."/>
            <person name="Molin K."/>
            <person name="Cumsille A."/>
            <person name="Undabarrena A."/>
            <person name="Couve E."/>
            <person name="Moore E.R.B."/>
            <person name="Gomila M."/>
            <person name="Camara B."/>
        </authorList>
    </citation>
    <scope>NUCLEOTIDE SEQUENCE [LARGE SCALE GENOMIC DNA]</scope>
    <source>
        <strain evidence="3 4">CCUG 69366</strain>
    </source>
</reference>
<dbReference type="Pfam" id="PF22242">
    <property type="entry name" value="6PGD_like"/>
    <property type="match status" value="1"/>
</dbReference>
<evidence type="ECO:0000313" key="4">
    <source>
        <dbReference type="Proteomes" id="UP000266975"/>
    </source>
</evidence>
<dbReference type="OrthoDB" id="4400982at2"/>
<comment type="caution">
    <text evidence="3">The sequence shown here is derived from an EMBL/GenBank/DDBJ whole genome shotgun (WGS) entry which is preliminary data.</text>
</comment>
<dbReference type="AlphaFoldDB" id="A0A3M8K9Q6"/>
<gene>
    <name evidence="3" type="ORF">C5L39_00450</name>
</gene>
<feature type="domain" description="Putative oxidoreductase/dehydrogenase Rossmann-like" evidence="1">
    <location>
        <begin position="42"/>
        <end position="97"/>
    </location>
</feature>
<accession>A0A3M8K9Q6</accession>
<dbReference type="InterPro" id="IPR019665">
    <property type="entry name" value="OxRdtase/DH_put_Rossmann_dom"/>
</dbReference>
<dbReference type="EMBL" id="PTJO01000001">
    <property type="protein sequence ID" value="RNE49880.1"/>
    <property type="molecule type" value="Genomic_DNA"/>
</dbReference>
<sequence>MRAPRMRVGVIGDQLDEDLPGQLRALGHEVSVSEGATLADSEHFDLIVIEAGEQSLPDLVDDLVPTVRRGQIYLHTCLAHGVQILDPLETSGAVVIAAARLGAQRWAVTTVDELGQTIAELLIGELGGSVVEIRDNQRLQLAASMTYLSSAAALRDDAHKLLDAAIGGIADSAEIARSAQGERRLPDIGGPAGLAAQWRSIQEPGRARAFRQALRRAAEITQADDVELWAIQEEKL</sequence>
<proteinExistence type="predicted"/>
<feature type="domain" description="CGL2689-like C-terminal" evidence="2">
    <location>
        <begin position="135"/>
        <end position="233"/>
    </location>
</feature>